<accession>A0ACC1PBS5</accession>
<evidence type="ECO:0000313" key="2">
    <source>
        <dbReference type="Proteomes" id="UP001143856"/>
    </source>
</evidence>
<sequence>MTRLRRPQSHFGKRRHGRNPKDPTLASESPNLRAVFDDLKAECKMTQSALEGDDPPLLKFRDWLQQSDFRDYALDEVITELRETYRADPRPWTPFKAPLVFIRAVHQYNCDQKKTANSAAQTEEASGREQADPACITGLNGLVVLEDAMTDEFPFPRIIRDIGQTTYKTKSCSIRVGVRPLRSDMRRYKQSTVVVGQLAGYSVVTLIPPSVKALDGLSLEFHKRVPDVWERSTKRYPLGQPNFGLSGKTWTREFEDELSASGDILLATLIPGDGLLVPGGWWYGVRSINNGMQLHATVTWFLGGDDTVIGDQAEYDRATYLKRFPPWVEI</sequence>
<dbReference type="EMBL" id="JAPDGR010000597">
    <property type="protein sequence ID" value="KAJ2988859.1"/>
    <property type="molecule type" value="Genomic_DNA"/>
</dbReference>
<organism evidence="1 2">
    <name type="scientific">Xylaria curta</name>
    <dbReference type="NCBI Taxonomy" id="42375"/>
    <lineage>
        <taxon>Eukaryota</taxon>
        <taxon>Fungi</taxon>
        <taxon>Dikarya</taxon>
        <taxon>Ascomycota</taxon>
        <taxon>Pezizomycotina</taxon>
        <taxon>Sordariomycetes</taxon>
        <taxon>Xylariomycetidae</taxon>
        <taxon>Xylariales</taxon>
        <taxon>Xylariaceae</taxon>
        <taxon>Xylaria</taxon>
    </lineage>
</organism>
<evidence type="ECO:0000313" key="1">
    <source>
        <dbReference type="EMBL" id="KAJ2988859.1"/>
    </source>
</evidence>
<gene>
    <name evidence="1" type="ORF">NUW58_g3759</name>
</gene>
<comment type="caution">
    <text evidence="1">The sequence shown here is derived from an EMBL/GenBank/DDBJ whole genome shotgun (WGS) entry which is preliminary data.</text>
</comment>
<proteinExistence type="predicted"/>
<keyword evidence="2" id="KW-1185">Reference proteome</keyword>
<dbReference type="Proteomes" id="UP001143856">
    <property type="component" value="Unassembled WGS sequence"/>
</dbReference>
<protein>
    <submittedName>
        <fullName evidence="1">Uncharacterized protein</fullName>
    </submittedName>
</protein>
<name>A0ACC1PBS5_9PEZI</name>
<reference evidence="1" key="1">
    <citation type="submission" date="2022-10" db="EMBL/GenBank/DDBJ databases">
        <title>Genome Sequence of Xylaria curta.</title>
        <authorList>
            <person name="Buettner E."/>
        </authorList>
    </citation>
    <scope>NUCLEOTIDE SEQUENCE</scope>
    <source>
        <strain evidence="1">Babe10</strain>
    </source>
</reference>